<feature type="signal peptide" evidence="1">
    <location>
        <begin position="1"/>
        <end position="29"/>
    </location>
</feature>
<keyword evidence="1" id="KW-0732">Signal</keyword>
<dbReference type="Gene3D" id="1.25.40.10">
    <property type="entry name" value="Tetratricopeptide repeat domain"/>
    <property type="match status" value="1"/>
</dbReference>
<evidence type="ECO:0000313" key="3">
    <source>
        <dbReference type="Proteomes" id="UP000185639"/>
    </source>
</evidence>
<accession>A0A1N7PKM0</accession>
<reference evidence="3" key="1">
    <citation type="submission" date="2017-01" db="EMBL/GenBank/DDBJ databases">
        <authorList>
            <person name="Varghese N."/>
            <person name="Submissions S."/>
        </authorList>
    </citation>
    <scope>NUCLEOTIDE SEQUENCE [LARGE SCALE GENOMIC DNA]</scope>
    <source>
        <strain evidence="3">DSM 24913</strain>
    </source>
</reference>
<name>A0A1N7PKM0_9GAMM</name>
<evidence type="ECO:0000256" key="1">
    <source>
        <dbReference type="SAM" id="SignalP"/>
    </source>
</evidence>
<dbReference type="OrthoDB" id="5761728at2"/>
<evidence type="ECO:0008006" key="4">
    <source>
        <dbReference type="Google" id="ProtNLM"/>
    </source>
</evidence>
<dbReference type="InterPro" id="IPR011990">
    <property type="entry name" value="TPR-like_helical_dom_sf"/>
</dbReference>
<keyword evidence="3" id="KW-1185">Reference proteome</keyword>
<dbReference type="EMBL" id="FTOH01000010">
    <property type="protein sequence ID" value="SIT11128.1"/>
    <property type="molecule type" value="Genomic_DNA"/>
</dbReference>
<sequence>MFSGLLKNLCFGISKTAILLPFFAAPALADVSWSEPDDNIVVARWSKEELKPLPQTHAQRMDEIKKHFEHADKPGESWRYDRIYVLMDGLESEGGAVSDVPADELTYYRARLLQHRHEFARAASLLQKIDSDSAYYGSARLMMAQVYGEQNQQKAAREACLSLVLEQTDLAAVCSIALQATAGPAGHGILTALLERLSDDDSPQGRSLSAWALYQKSKSYLNEGKYAEVEALYQQWSVDARLSVADLVHRSEALLRNKQPEKVMALLQDYGSANYPDDAIIVQLARAEQQSGSTELYWRDYAEERISQRIKRRDQSYSELISLYFSTVGKNAESRNLSWLSQVNNAHRHQFIAVQGDIL</sequence>
<dbReference type="RefSeq" id="WP_076517314.1">
    <property type="nucleotide sequence ID" value="NZ_FTOH01000010.1"/>
</dbReference>
<protein>
    <recommendedName>
        <fullName evidence="4">Tetratricopeptide repeat-containing protein</fullName>
    </recommendedName>
</protein>
<proteinExistence type="predicted"/>
<gene>
    <name evidence="2" type="ORF">SAMN05421686_11046</name>
</gene>
<dbReference type="Proteomes" id="UP000185639">
    <property type="component" value="Unassembled WGS sequence"/>
</dbReference>
<evidence type="ECO:0000313" key="2">
    <source>
        <dbReference type="EMBL" id="SIT11128.1"/>
    </source>
</evidence>
<feature type="chain" id="PRO_5013088714" description="Tetratricopeptide repeat-containing protein" evidence="1">
    <location>
        <begin position="30"/>
        <end position="359"/>
    </location>
</feature>
<dbReference type="STRING" id="484498.SAMN05421686_11046"/>
<organism evidence="2 3">
    <name type="scientific">Thalassolituus maritimus</name>
    <dbReference type="NCBI Taxonomy" id="484498"/>
    <lineage>
        <taxon>Bacteria</taxon>
        <taxon>Pseudomonadati</taxon>
        <taxon>Pseudomonadota</taxon>
        <taxon>Gammaproteobacteria</taxon>
        <taxon>Oceanospirillales</taxon>
        <taxon>Oceanospirillaceae</taxon>
        <taxon>Thalassolituus</taxon>
    </lineage>
</organism>
<dbReference type="AlphaFoldDB" id="A0A1N7PKM0"/>